<comment type="caution">
    <text evidence="4">The sequence shown here is derived from an EMBL/GenBank/DDBJ whole genome shotgun (WGS) entry which is preliminary data.</text>
</comment>
<dbReference type="InterPro" id="IPR028081">
    <property type="entry name" value="Leu-bd"/>
</dbReference>
<dbReference type="InterPro" id="IPR028082">
    <property type="entry name" value="Peripla_BP_I"/>
</dbReference>
<gene>
    <name evidence="4" type="ORF">ENR47_03275</name>
</gene>
<dbReference type="PANTHER" id="PTHR30483">
    <property type="entry name" value="LEUCINE-SPECIFIC-BINDING PROTEIN"/>
    <property type="match status" value="1"/>
</dbReference>
<evidence type="ECO:0000259" key="3">
    <source>
        <dbReference type="Pfam" id="PF13458"/>
    </source>
</evidence>
<dbReference type="CDD" id="cd06346">
    <property type="entry name" value="PBP1_ABC_ligand_binding-like"/>
    <property type="match status" value="1"/>
</dbReference>
<name>A0A832H1C3_9CYAN</name>
<dbReference type="PROSITE" id="PS51257">
    <property type="entry name" value="PROKAR_LIPOPROTEIN"/>
    <property type="match status" value="1"/>
</dbReference>
<comment type="similarity">
    <text evidence="1">Belongs to the leucine-binding protein family.</text>
</comment>
<dbReference type="Gene3D" id="3.40.50.2300">
    <property type="match status" value="2"/>
</dbReference>
<proteinExistence type="inferred from homology"/>
<sequence length="432" mass="45016">MNGLRQDIQRSRLLITPPCSKVLSTIAVMLMLSACQSQKPATQLKIGTLLPVTGDLAQYGSSMQDSARLLVDTVNQCGGVLGQSVELIAEDDQTEPAAGASAMTKLAEVDRVAGVVGAASSAVSSAAVDIAVRNQIVMISPSSTSPTFTERSRNGDFQGFWFRTAPPDTFQGEALAKLAQAQGLKSVAILAVNNDYGNGLIAAFIPAFESLGGTVINREKPVRYPPDASVFNSEVGAAFKDQPDAVLLIAYPETGSLIMKTAYQQGVLGKKTKVLATDGMKEPNIATTIGKNSQGQYIAVGLLGTAASAGGPGLNSLQTTYQARFKREPKIYDPNTWDAAALLVLAAESAQSPTGSAIKEKMLEVANSPGETVTDVCQALTLVRAGKSINYQGASGSVDLNNLGDVTGSYDIWTIAPDGKLQVVGAIAVTGK</sequence>
<dbReference type="EMBL" id="DSRD01000214">
    <property type="protein sequence ID" value="HGW93297.1"/>
    <property type="molecule type" value="Genomic_DNA"/>
</dbReference>
<dbReference type="PANTHER" id="PTHR30483:SF6">
    <property type="entry name" value="PERIPLASMIC BINDING PROTEIN OF ABC TRANSPORTER FOR NATURAL AMINO ACIDS"/>
    <property type="match status" value="1"/>
</dbReference>
<evidence type="ECO:0000313" key="4">
    <source>
        <dbReference type="EMBL" id="HGW93297.1"/>
    </source>
</evidence>
<reference evidence="4" key="1">
    <citation type="journal article" date="2020" name="mSystems">
        <title>Genome- and Community-Level Interaction Insights into Carbon Utilization and Element Cycling Functions of Hydrothermarchaeota in Hydrothermal Sediment.</title>
        <authorList>
            <person name="Zhou Z."/>
            <person name="Liu Y."/>
            <person name="Xu W."/>
            <person name="Pan J."/>
            <person name="Luo Z.H."/>
            <person name="Li M."/>
        </authorList>
    </citation>
    <scope>NUCLEOTIDE SEQUENCE [LARGE SCALE GENOMIC DNA]</scope>
    <source>
        <strain evidence="4">SpSt-402</strain>
    </source>
</reference>
<dbReference type="SUPFAM" id="SSF53822">
    <property type="entry name" value="Periplasmic binding protein-like I"/>
    <property type="match status" value="1"/>
</dbReference>
<evidence type="ECO:0000256" key="2">
    <source>
        <dbReference type="ARBA" id="ARBA00022729"/>
    </source>
</evidence>
<protein>
    <submittedName>
        <fullName evidence="4">Amino acid ABC transporter substrate-binding protein</fullName>
    </submittedName>
</protein>
<dbReference type="AlphaFoldDB" id="A0A832H1C3"/>
<evidence type="ECO:0000256" key="1">
    <source>
        <dbReference type="ARBA" id="ARBA00010062"/>
    </source>
</evidence>
<dbReference type="InterPro" id="IPR051010">
    <property type="entry name" value="BCAA_transport"/>
</dbReference>
<organism evidence="4">
    <name type="scientific">Oscillatoriales cyanobacterium SpSt-402</name>
    <dbReference type="NCBI Taxonomy" id="2282168"/>
    <lineage>
        <taxon>Bacteria</taxon>
        <taxon>Bacillati</taxon>
        <taxon>Cyanobacteriota</taxon>
        <taxon>Cyanophyceae</taxon>
        <taxon>Oscillatoriophycideae</taxon>
        <taxon>Oscillatoriales</taxon>
    </lineage>
</organism>
<feature type="domain" description="Leucine-binding protein" evidence="3">
    <location>
        <begin position="44"/>
        <end position="365"/>
    </location>
</feature>
<keyword evidence="2" id="KW-0732">Signal</keyword>
<dbReference type="Pfam" id="PF13458">
    <property type="entry name" value="Peripla_BP_6"/>
    <property type="match status" value="1"/>
</dbReference>
<accession>A0A832H1C3</accession>